<dbReference type="Proteomes" id="UP000178449">
    <property type="component" value="Unassembled WGS sequence"/>
</dbReference>
<accession>A0A1F6GD87</accession>
<dbReference type="HAMAP" id="MF_00076">
    <property type="entry name" value="HisB"/>
    <property type="match status" value="1"/>
</dbReference>
<dbReference type="Gene3D" id="3.30.230.40">
    <property type="entry name" value="Imidazole glycerol phosphate dehydratase, domain 1"/>
    <property type="match status" value="2"/>
</dbReference>
<name>A0A1F6GD87_9PROT</name>
<dbReference type="InterPro" id="IPR000807">
    <property type="entry name" value="ImidazoleglycerolP_deHydtase"/>
</dbReference>
<evidence type="ECO:0000256" key="2">
    <source>
        <dbReference type="ARBA" id="ARBA00016664"/>
    </source>
</evidence>
<comment type="caution">
    <text evidence="8">The sequence shown here is derived from an EMBL/GenBank/DDBJ whole genome shotgun (WGS) entry which is preliminary data.</text>
</comment>
<dbReference type="GO" id="GO:0004424">
    <property type="term" value="F:imidazoleglycerol-phosphate dehydratase activity"/>
    <property type="evidence" value="ECO:0007669"/>
    <property type="project" value="UniProtKB-UniRule"/>
</dbReference>
<dbReference type="EC" id="4.2.1.19" evidence="6 7"/>
<evidence type="ECO:0000313" key="8">
    <source>
        <dbReference type="EMBL" id="OGG96083.1"/>
    </source>
</evidence>
<dbReference type="EMBL" id="MFNE01000019">
    <property type="protein sequence ID" value="OGG96083.1"/>
    <property type="molecule type" value="Genomic_DNA"/>
</dbReference>
<dbReference type="PROSITE" id="PS00955">
    <property type="entry name" value="IGP_DEHYDRATASE_2"/>
    <property type="match status" value="1"/>
</dbReference>
<dbReference type="InterPro" id="IPR038494">
    <property type="entry name" value="IGPD_sf"/>
</dbReference>
<evidence type="ECO:0000256" key="4">
    <source>
        <dbReference type="ARBA" id="ARBA00023102"/>
    </source>
</evidence>
<dbReference type="NCBIfam" id="NF002111">
    <property type="entry name" value="PRK00951.2-1"/>
    <property type="match status" value="1"/>
</dbReference>
<comment type="subcellular location">
    <subcellularLocation>
        <location evidence="6 7">Cytoplasm</location>
    </subcellularLocation>
</comment>
<evidence type="ECO:0000256" key="5">
    <source>
        <dbReference type="ARBA" id="ARBA00023239"/>
    </source>
</evidence>
<dbReference type="AlphaFoldDB" id="A0A1F6GD87"/>
<sequence length="193" mass="21381">MERIANFERNTKETQIKGRLKLGGLGHGEIKTGIGFLDHMLDLFKFHGGFDLDLTCQGDLVIDQHHSIEDIALALGTALNEALGDRRGIARYATCFLPMDECLTRTVIDLSGRPMHVFKGFFASPQAGELVTEMVPHFFQSFASAARMTLHQEILYGENDHHRIESLFKGLARAIKDASLIVSDQVPSSKGVL</sequence>
<dbReference type="GO" id="GO:0005737">
    <property type="term" value="C:cytoplasm"/>
    <property type="evidence" value="ECO:0007669"/>
    <property type="project" value="UniProtKB-SubCell"/>
</dbReference>
<dbReference type="FunFam" id="3.30.230.40:FF:000001">
    <property type="entry name" value="Imidazoleglycerol-phosphate dehydratase HisB"/>
    <property type="match status" value="1"/>
</dbReference>
<dbReference type="CDD" id="cd07914">
    <property type="entry name" value="IGPD"/>
    <property type="match status" value="1"/>
</dbReference>
<comment type="similarity">
    <text evidence="6 7">Belongs to the imidazoleglycerol-phosphate dehydratase family.</text>
</comment>
<keyword evidence="5 6" id="KW-0456">Lyase</keyword>
<dbReference type="UniPathway" id="UPA00031">
    <property type="reaction ID" value="UER00011"/>
</dbReference>
<organism evidence="8 9">
    <name type="scientific">Candidatus Lambdaproteobacteria bacterium RIFOXYD2_FULL_50_16</name>
    <dbReference type="NCBI Taxonomy" id="1817772"/>
    <lineage>
        <taxon>Bacteria</taxon>
        <taxon>Pseudomonadati</taxon>
        <taxon>Pseudomonadota</taxon>
        <taxon>Candidatus Lambdaproteobacteria</taxon>
    </lineage>
</organism>
<keyword evidence="3 6" id="KW-0028">Amino-acid biosynthesis</keyword>
<comment type="catalytic activity">
    <reaction evidence="6 7">
        <text>D-erythro-1-(imidazol-4-yl)glycerol 3-phosphate = 3-(imidazol-4-yl)-2-oxopropyl phosphate + H2O</text>
        <dbReference type="Rhea" id="RHEA:11040"/>
        <dbReference type="ChEBI" id="CHEBI:15377"/>
        <dbReference type="ChEBI" id="CHEBI:57766"/>
        <dbReference type="ChEBI" id="CHEBI:58278"/>
        <dbReference type="EC" id="4.2.1.19"/>
    </reaction>
</comment>
<evidence type="ECO:0000256" key="1">
    <source>
        <dbReference type="ARBA" id="ARBA00005047"/>
    </source>
</evidence>
<dbReference type="InterPro" id="IPR020568">
    <property type="entry name" value="Ribosomal_Su5_D2-typ_SF"/>
</dbReference>
<dbReference type="STRING" id="1817772.A2527_12250"/>
<evidence type="ECO:0000256" key="3">
    <source>
        <dbReference type="ARBA" id="ARBA00022605"/>
    </source>
</evidence>
<evidence type="ECO:0000256" key="7">
    <source>
        <dbReference type="RuleBase" id="RU000599"/>
    </source>
</evidence>
<dbReference type="Pfam" id="PF00475">
    <property type="entry name" value="IGPD"/>
    <property type="match status" value="1"/>
</dbReference>
<dbReference type="PANTHER" id="PTHR23133">
    <property type="entry name" value="IMIDAZOLEGLYCEROL-PHOSPHATE DEHYDRATASE HIS7"/>
    <property type="match status" value="1"/>
</dbReference>
<keyword evidence="6" id="KW-0963">Cytoplasm</keyword>
<protein>
    <recommendedName>
        <fullName evidence="2 6">Imidazoleglycerol-phosphate dehydratase</fullName>
        <shortName evidence="6">IGPD</shortName>
        <ecNumber evidence="6 7">4.2.1.19</ecNumber>
    </recommendedName>
</protein>
<evidence type="ECO:0000313" key="9">
    <source>
        <dbReference type="Proteomes" id="UP000178449"/>
    </source>
</evidence>
<proteinExistence type="inferred from homology"/>
<gene>
    <name evidence="6 8" type="primary">hisB</name>
    <name evidence="8" type="ORF">A2527_12250</name>
</gene>
<keyword evidence="4 6" id="KW-0368">Histidine biosynthesis</keyword>
<dbReference type="GO" id="GO:0000105">
    <property type="term" value="P:L-histidine biosynthetic process"/>
    <property type="evidence" value="ECO:0007669"/>
    <property type="project" value="UniProtKB-UniRule"/>
</dbReference>
<comment type="pathway">
    <text evidence="1 6 7">Amino-acid biosynthesis; L-histidine biosynthesis; L-histidine from 5-phospho-alpha-D-ribose 1-diphosphate: step 6/9.</text>
</comment>
<dbReference type="PANTHER" id="PTHR23133:SF2">
    <property type="entry name" value="IMIDAZOLEGLYCEROL-PHOSPHATE DEHYDRATASE"/>
    <property type="match status" value="1"/>
</dbReference>
<dbReference type="InterPro" id="IPR020565">
    <property type="entry name" value="ImidazoleglycerP_deHydtase_CS"/>
</dbReference>
<reference evidence="8 9" key="1">
    <citation type="journal article" date="2016" name="Nat. Commun.">
        <title>Thousands of microbial genomes shed light on interconnected biogeochemical processes in an aquifer system.</title>
        <authorList>
            <person name="Anantharaman K."/>
            <person name="Brown C.T."/>
            <person name="Hug L.A."/>
            <person name="Sharon I."/>
            <person name="Castelle C.J."/>
            <person name="Probst A.J."/>
            <person name="Thomas B.C."/>
            <person name="Singh A."/>
            <person name="Wilkins M.J."/>
            <person name="Karaoz U."/>
            <person name="Brodie E.L."/>
            <person name="Williams K.H."/>
            <person name="Hubbard S.S."/>
            <person name="Banfield J.F."/>
        </authorList>
    </citation>
    <scope>NUCLEOTIDE SEQUENCE [LARGE SCALE GENOMIC DNA]</scope>
</reference>
<evidence type="ECO:0000256" key="6">
    <source>
        <dbReference type="HAMAP-Rule" id="MF_00076"/>
    </source>
</evidence>
<dbReference type="SUPFAM" id="SSF54211">
    <property type="entry name" value="Ribosomal protein S5 domain 2-like"/>
    <property type="match status" value="2"/>
</dbReference>
<dbReference type="PROSITE" id="PS00954">
    <property type="entry name" value="IGP_DEHYDRATASE_1"/>
    <property type="match status" value="1"/>
</dbReference>
<dbReference type="FunFam" id="3.30.230.40:FF:000003">
    <property type="entry name" value="Imidazoleglycerol-phosphate dehydratase HisB"/>
    <property type="match status" value="1"/>
</dbReference>